<evidence type="ECO:0000313" key="1">
    <source>
        <dbReference type="EMBL" id="WVN87289.1"/>
    </source>
</evidence>
<accession>A0AAJ8JS06</accession>
<dbReference type="RefSeq" id="XP_066067989.1">
    <property type="nucleotide sequence ID" value="XM_066211892.1"/>
</dbReference>
<gene>
    <name evidence="1" type="ORF">L203_102467</name>
</gene>
<name>A0AAJ8JS06_9TREE</name>
<evidence type="ECO:0000313" key="2">
    <source>
        <dbReference type="Proteomes" id="UP000094043"/>
    </source>
</evidence>
<dbReference type="AlphaFoldDB" id="A0AAJ8JS06"/>
<dbReference type="KEGG" id="cdep:91086679"/>
<dbReference type="EMBL" id="CP143786">
    <property type="protein sequence ID" value="WVN87289.1"/>
    <property type="molecule type" value="Genomic_DNA"/>
</dbReference>
<reference evidence="1" key="3">
    <citation type="submission" date="2024-01" db="EMBL/GenBank/DDBJ databases">
        <authorList>
            <person name="Coelho M.A."/>
            <person name="David-Palma M."/>
            <person name="Shea T."/>
            <person name="Sun S."/>
            <person name="Cuomo C.A."/>
            <person name="Heitman J."/>
        </authorList>
    </citation>
    <scope>NUCLEOTIDE SEQUENCE</scope>
    <source>
        <strain evidence="1">CBS 7841</strain>
    </source>
</reference>
<proteinExistence type="predicted"/>
<keyword evidence="2" id="KW-1185">Reference proteome</keyword>
<dbReference type="Proteomes" id="UP000094043">
    <property type="component" value="Chromosome 3"/>
</dbReference>
<protein>
    <submittedName>
        <fullName evidence="1">Uncharacterized protein</fullName>
    </submittedName>
</protein>
<dbReference type="GeneID" id="91086679"/>
<reference evidence="1" key="2">
    <citation type="journal article" date="2022" name="Elife">
        <title>Obligate sexual reproduction of a homothallic fungus closely related to the Cryptococcus pathogenic species complex.</title>
        <authorList>
            <person name="Passer A.R."/>
            <person name="Clancey S.A."/>
            <person name="Shea T."/>
            <person name="David-Palma M."/>
            <person name="Averette A.F."/>
            <person name="Boekhout T."/>
            <person name="Porcel B.M."/>
            <person name="Nowrousian M."/>
            <person name="Cuomo C.A."/>
            <person name="Sun S."/>
            <person name="Heitman J."/>
            <person name="Coelho M.A."/>
        </authorList>
    </citation>
    <scope>NUCLEOTIDE SEQUENCE</scope>
    <source>
        <strain evidence="1">CBS 7841</strain>
    </source>
</reference>
<sequence>MLGGRWSEENVACECVVPWPFAIDMAFFPSCQSGLADGGLLGINPEWMYRAFTDEDELRGWKDCCMIRPLAKHTQLCHCPTD</sequence>
<organism evidence="1 2">
    <name type="scientific">Cryptococcus depauperatus CBS 7841</name>
    <dbReference type="NCBI Taxonomy" id="1295531"/>
    <lineage>
        <taxon>Eukaryota</taxon>
        <taxon>Fungi</taxon>
        <taxon>Dikarya</taxon>
        <taxon>Basidiomycota</taxon>
        <taxon>Agaricomycotina</taxon>
        <taxon>Tremellomycetes</taxon>
        <taxon>Tremellales</taxon>
        <taxon>Cryptococcaceae</taxon>
        <taxon>Cryptococcus</taxon>
    </lineage>
</organism>
<reference evidence="1" key="1">
    <citation type="submission" date="2016-06" db="EMBL/GenBank/DDBJ databases">
        <authorList>
            <person name="Cuomo C."/>
            <person name="Litvintseva A."/>
            <person name="Heitman J."/>
            <person name="Chen Y."/>
            <person name="Sun S."/>
            <person name="Springer D."/>
            <person name="Dromer F."/>
            <person name="Young S."/>
            <person name="Zeng Q."/>
            <person name="Chapman S."/>
            <person name="Gujja S."/>
            <person name="Saif S."/>
            <person name="Birren B."/>
        </authorList>
    </citation>
    <scope>NUCLEOTIDE SEQUENCE</scope>
    <source>
        <strain evidence="1">CBS 7841</strain>
    </source>
</reference>